<dbReference type="InterPro" id="IPR001497">
    <property type="entry name" value="MethylDNA_cys_MeTrfase_AS"/>
</dbReference>
<dbReference type="GO" id="GO:0008168">
    <property type="term" value="F:methyltransferase activity"/>
    <property type="evidence" value="ECO:0007669"/>
    <property type="project" value="UniProtKB-KW"/>
</dbReference>
<dbReference type="CDD" id="cd06445">
    <property type="entry name" value="ATase"/>
    <property type="match status" value="1"/>
</dbReference>
<dbReference type="InterPro" id="IPR036388">
    <property type="entry name" value="WH-like_DNA-bd_sf"/>
</dbReference>
<dbReference type="SUPFAM" id="SSF53155">
    <property type="entry name" value="Methylated DNA-protein cysteine methyltransferase domain"/>
    <property type="match status" value="1"/>
</dbReference>
<keyword evidence="2 9" id="KW-0489">Methyltransferase</keyword>
<comment type="catalytic activity">
    <reaction evidence="1">
        <text>a 4-O-methyl-thymidine in DNA + L-cysteinyl-[protein] = a thymidine in DNA + S-methyl-L-cysteinyl-[protein]</text>
        <dbReference type="Rhea" id="RHEA:53428"/>
        <dbReference type="Rhea" id="RHEA-COMP:10131"/>
        <dbReference type="Rhea" id="RHEA-COMP:10132"/>
        <dbReference type="Rhea" id="RHEA-COMP:13555"/>
        <dbReference type="Rhea" id="RHEA-COMP:13556"/>
        <dbReference type="ChEBI" id="CHEBI:29950"/>
        <dbReference type="ChEBI" id="CHEBI:82612"/>
        <dbReference type="ChEBI" id="CHEBI:137386"/>
        <dbReference type="ChEBI" id="CHEBI:137387"/>
        <dbReference type="EC" id="2.1.1.63"/>
    </reaction>
</comment>
<evidence type="ECO:0000256" key="4">
    <source>
        <dbReference type="ARBA" id="ARBA00022763"/>
    </source>
</evidence>
<proteinExistence type="predicted"/>
<organism evidence="9 10">
    <name type="scientific">Allochromatium tepidum</name>
    <dbReference type="NCBI Taxonomy" id="553982"/>
    <lineage>
        <taxon>Bacteria</taxon>
        <taxon>Pseudomonadati</taxon>
        <taxon>Pseudomonadota</taxon>
        <taxon>Gammaproteobacteria</taxon>
        <taxon>Chromatiales</taxon>
        <taxon>Chromatiaceae</taxon>
        <taxon>Allochromatium</taxon>
    </lineage>
</organism>
<evidence type="ECO:0000256" key="2">
    <source>
        <dbReference type="ARBA" id="ARBA00022603"/>
    </source>
</evidence>
<protein>
    <submittedName>
        <fullName evidence="9">Methylated-DNA--protein-cysteine methyltransferase</fullName>
    </submittedName>
</protein>
<dbReference type="InterPro" id="IPR014048">
    <property type="entry name" value="MethylDNA_cys_MeTrfase_DNA-bd"/>
</dbReference>
<reference evidence="9 10" key="1">
    <citation type="submission" date="2021-04" db="EMBL/GenBank/DDBJ databases">
        <title>Complete genome sequencing of Allochromatium tepidum strain NZ.</title>
        <authorList>
            <person name="Tsukatani Y."/>
            <person name="Mori H."/>
        </authorList>
    </citation>
    <scope>NUCLEOTIDE SEQUENCE [LARGE SCALE GENOMIC DNA]</scope>
    <source>
        <strain evidence="9 10">NZ</strain>
    </source>
</reference>
<dbReference type="RefSeq" id="WP_236786428.1">
    <property type="nucleotide sequence ID" value="NZ_AP024563.1"/>
</dbReference>
<evidence type="ECO:0000256" key="5">
    <source>
        <dbReference type="ARBA" id="ARBA00023204"/>
    </source>
</evidence>
<dbReference type="InterPro" id="IPR036217">
    <property type="entry name" value="MethylDNA_cys_MeTrfase_DNAb"/>
</dbReference>
<feature type="region of interest" description="Disordered" evidence="7">
    <location>
        <begin position="38"/>
        <end position="59"/>
    </location>
</feature>
<keyword evidence="3" id="KW-0808">Transferase</keyword>
<evidence type="ECO:0000259" key="8">
    <source>
        <dbReference type="Pfam" id="PF01035"/>
    </source>
</evidence>
<keyword evidence="4" id="KW-0227">DNA damage</keyword>
<gene>
    <name evidence="9" type="primary">ogt</name>
    <name evidence="9" type="ORF">Atep_06470</name>
</gene>
<dbReference type="Gene3D" id="3.30.160.70">
    <property type="entry name" value="Methylated DNA-protein cysteine methyltransferase domain"/>
    <property type="match status" value="1"/>
</dbReference>
<name>A0ABM7QJN0_9GAMM</name>
<dbReference type="Proteomes" id="UP000680679">
    <property type="component" value="Chromosome"/>
</dbReference>
<dbReference type="PANTHER" id="PTHR10815">
    <property type="entry name" value="METHYLATED-DNA--PROTEIN-CYSTEINE METHYLTRANSFERASE"/>
    <property type="match status" value="1"/>
</dbReference>
<feature type="compositionally biased region" description="Pro residues" evidence="7">
    <location>
        <begin position="42"/>
        <end position="59"/>
    </location>
</feature>
<dbReference type="PANTHER" id="PTHR10815:SF13">
    <property type="entry name" value="METHYLATED-DNA--PROTEIN-CYSTEINE METHYLTRANSFERASE"/>
    <property type="match status" value="1"/>
</dbReference>
<evidence type="ECO:0000313" key="10">
    <source>
        <dbReference type="Proteomes" id="UP000680679"/>
    </source>
</evidence>
<evidence type="ECO:0000256" key="1">
    <source>
        <dbReference type="ARBA" id="ARBA00001286"/>
    </source>
</evidence>
<dbReference type="NCBIfam" id="TIGR00589">
    <property type="entry name" value="ogt"/>
    <property type="match status" value="1"/>
</dbReference>
<evidence type="ECO:0000256" key="3">
    <source>
        <dbReference type="ARBA" id="ARBA00022679"/>
    </source>
</evidence>
<dbReference type="GO" id="GO:0032259">
    <property type="term" value="P:methylation"/>
    <property type="evidence" value="ECO:0007669"/>
    <property type="project" value="UniProtKB-KW"/>
</dbReference>
<keyword evidence="5" id="KW-0234">DNA repair</keyword>
<dbReference type="SUPFAM" id="SSF46767">
    <property type="entry name" value="Methylated DNA-protein cysteine methyltransferase, C-terminal domain"/>
    <property type="match status" value="1"/>
</dbReference>
<evidence type="ECO:0000256" key="6">
    <source>
        <dbReference type="ARBA" id="ARBA00049348"/>
    </source>
</evidence>
<evidence type="ECO:0000313" key="9">
    <source>
        <dbReference type="EMBL" id="BCU05970.1"/>
    </source>
</evidence>
<dbReference type="EMBL" id="AP024563">
    <property type="protein sequence ID" value="BCU05970.1"/>
    <property type="molecule type" value="Genomic_DNA"/>
</dbReference>
<evidence type="ECO:0000256" key="7">
    <source>
        <dbReference type="SAM" id="MobiDB-lite"/>
    </source>
</evidence>
<accession>A0ABM7QJN0</accession>
<dbReference type="Pfam" id="PF01035">
    <property type="entry name" value="DNA_binding_1"/>
    <property type="match status" value="1"/>
</dbReference>
<keyword evidence="10" id="KW-1185">Reference proteome</keyword>
<dbReference type="PROSITE" id="PS00374">
    <property type="entry name" value="MGMT"/>
    <property type="match status" value="1"/>
</dbReference>
<feature type="domain" description="Methylated-DNA-[protein]-cysteine S-methyltransferase DNA binding" evidence="8">
    <location>
        <begin position="88"/>
        <end position="170"/>
    </location>
</feature>
<dbReference type="InterPro" id="IPR036631">
    <property type="entry name" value="MGMT_N_sf"/>
</dbReference>
<comment type="catalytic activity">
    <reaction evidence="6">
        <text>a 6-O-methyl-2'-deoxyguanosine in DNA + L-cysteinyl-[protein] = S-methyl-L-cysteinyl-[protein] + a 2'-deoxyguanosine in DNA</text>
        <dbReference type="Rhea" id="RHEA:24000"/>
        <dbReference type="Rhea" id="RHEA-COMP:10131"/>
        <dbReference type="Rhea" id="RHEA-COMP:10132"/>
        <dbReference type="Rhea" id="RHEA-COMP:11367"/>
        <dbReference type="Rhea" id="RHEA-COMP:11368"/>
        <dbReference type="ChEBI" id="CHEBI:29950"/>
        <dbReference type="ChEBI" id="CHEBI:82612"/>
        <dbReference type="ChEBI" id="CHEBI:85445"/>
        <dbReference type="ChEBI" id="CHEBI:85448"/>
        <dbReference type="EC" id="2.1.1.63"/>
    </reaction>
</comment>
<dbReference type="Gene3D" id="1.10.10.10">
    <property type="entry name" value="Winged helix-like DNA-binding domain superfamily/Winged helix DNA-binding domain"/>
    <property type="match status" value="1"/>
</dbReference>
<sequence>MIDIDVEENESMCHDAQCLIETPIGRLGLHWRGDVLTGIDLDPPPTDHPPPSGCDTPRPPRVITRRLDAYFRAPETRFDLPLDLAGTAFQQRVWALLRTIPVGRTRTYGEIARELGSAARAVGQACRANPCPIVVPCHRVVGQRGLGGFAGDRTGRRLAIKRRLLEHEGVLRYSTPTDSTLGPAPAP</sequence>